<sequence length="114" mass="12917">MVLDELKKDLTAADADLRSYFENSEEYLKLRVFKVLMRAITSGAKVLLVGSVALLTLFLLSLATSFGIGQLLNNTFYGFLITGGFFILVTAVCYYFRNRVNGPLLRRFSSYYFD</sequence>
<keyword evidence="1" id="KW-0472">Membrane</keyword>
<dbReference type="RefSeq" id="WP_161436759.1">
    <property type="nucleotide sequence ID" value="NZ_WXYO01000007.1"/>
</dbReference>
<protein>
    <submittedName>
        <fullName evidence="2">Uncharacterized protein</fullName>
    </submittedName>
</protein>
<reference evidence="2 3" key="1">
    <citation type="submission" date="2020-01" db="EMBL/GenBank/DDBJ databases">
        <title>Bacteria diversity of Porities sp.</title>
        <authorList>
            <person name="Wang G."/>
        </authorList>
    </citation>
    <scope>NUCLEOTIDE SEQUENCE [LARGE SCALE GENOMIC DNA]</scope>
    <source>
        <strain evidence="2 3">R33</strain>
    </source>
</reference>
<comment type="caution">
    <text evidence="2">The sequence shown here is derived from an EMBL/GenBank/DDBJ whole genome shotgun (WGS) entry which is preliminary data.</text>
</comment>
<accession>A0A6L9EGG3</accession>
<evidence type="ECO:0000256" key="1">
    <source>
        <dbReference type="SAM" id="Phobius"/>
    </source>
</evidence>
<dbReference type="Proteomes" id="UP000475249">
    <property type="component" value="Unassembled WGS sequence"/>
</dbReference>
<feature type="transmembrane region" description="Helical" evidence="1">
    <location>
        <begin position="75"/>
        <end position="96"/>
    </location>
</feature>
<gene>
    <name evidence="2" type="ORF">GTQ38_17090</name>
</gene>
<evidence type="ECO:0000313" key="2">
    <source>
        <dbReference type="EMBL" id="NAS13732.1"/>
    </source>
</evidence>
<proteinExistence type="predicted"/>
<feature type="transmembrane region" description="Helical" evidence="1">
    <location>
        <begin position="46"/>
        <end position="69"/>
    </location>
</feature>
<keyword evidence="3" id="KW-1185">Reference proteome</keyword>
<keyword evidence="1" id="KW-1133">Transmembrane helix</keyword>
<keyword evidence="1" id="KW-0812">Transmembrane</keyword>
<organism evidence="2 3">
    <name type="scientific">Poritiphilus flavus</name>
    <dbReference type="NCBI Taxonomy" id="2697053"/>
    <lineage>
        <taxon>Bacteria</taxon>
        <taxon>Pseudomonadati</taxon>
        <taxon>Bacteroidota</taxon>
        <taxon>Flavobacteriia</taxon>
        <taxon>Flavobacteriales</taxon>
        <taxon>Flavobacteriaceae</taxon>
        <taxon>Poritiphilus</taxon>
    </lineage>
</organism>
<name>A0A6L9EGG3_9FLAO</name>
<evidence type="ECO:0000313" key="3">
    <source>
        <dbReference type="Proteomes" id="UP000475249"/>
    </source>
</evidence>
<dbReference type="AlphaFoldDB" id="A0A6L9EGG3"/>
<dbReference type="EMBL" id="WXYO01000007">
    <property type="protein sequence ID" value="NAS13732.1"/>
    <property type="molecule type" value="Genomic_DNA"/>
</dbReference>